<dbReference type="EMBL" id="ADBL01001040">
    <property type="status" value="NOT_ANNOTATED_CDS"/>
    <property type="molecule type" value="Genomic_DNA"/>
</dbReference>
<dbReference type="EnsemblFungi" id="MAPG_04393T0">
    <property type="protein sequence ID" value="MAPG_04393T0"/>
    <property type="gene ID" value="MAPG_04393"/>
</dbReference>
<evidence type="ECO:0000313" key="2">
    <source>
        <dbReference type="EnsemblFungi" id="MAPG_04393T0"/>
    </source>
</evidence>
<keyword evidence="3" id="KW-1185">Reference proteome</keyword>
<proteinExistence type="predicted"/>
<reference evidence="2" key="4">
    <citation type="journal article" date="2015" name="G3 (Bethesda)">
        <title>Genome sequences of three phytopathogenic species of the Magnaporthaceae family of fungi.</title>
        <authorList>
            <person name="Okagaki L.H."/>
            <person name="Nunes C.C."/>
            <person name="Sailsbery J."/>
            <person name="Clay B."/>
            <person name="Brown D."/>
            <person name="John T."/>
            <person name="Oh Y."/>
            <person name="Young N."/>
            <person name="Fitzgerald M."/>
            <person name="Haas B.J."/>
            <person name="Zeng Q."/>
            <person name="Young S."/>
            <person name="Adiconis X."/>
            <person name="Fan L."/>
            <person name="Levin J.Z."/>
            <person name="Mitchell T.K."/>
            <person name="Okubara P.A."/>
            <person name="Farman M.L."/>
            <person name="Kohn L.M."/>
            <person name="Birren B."/>
            <person name="Ma L.-J."/>
            <person name="Dean R.A."/>
        </authorList>
    </citation>
    <scope>NUCLEOTIDE SEQUENCE</scope>
    <source>
        <strain evidence="2">ATCC 64411 / 73-15</strain>
    </source>
</reference>
<dbReference type="EMBL" id="ADBL01001041">
    <property type="status" value="NOT_ANNOTATED_CDS"/>
    <property type="molecule type" value="Genomic_DNA"/>
</dbReference>
<accession>A0A0C4DWL3</accession>
<dbReference type="eggNOG" id="ENOG502QV77">
    <property type="taxonomic scope" value="Eukaryota"/>
</dbReference>
<name>A0A0C4DWL3_MAGP6</name>
<protein>
    <submittedName>
        <fullName evidence="1">Cation efflux family protein family</fullName>
    </submittedName>
</protein>
<gene>
    <name evidence="1" type="ORF">MAPG_04393</name>
</gene>
<sequence length="163" mass="17465">MGYPQLLCSDPNGTLDQGWQAQVAGPLAHLGARLKAAKPPPKSRLNRSGPIAPTPLLHAAAAQPQRKRGGPAVTDDGVSAVVREIEAEPNVARVEEAQFWQVHYGLCMANLKVCVVSGCDDGALSQLRSRISRVIQNRLGEGYGRGSSLRWEVTLQTSTDSRS</sequence>
<reference evidence="1" key="3">
    <citation type="submission" date="2011-03" db="EMBL/GenBank/DDBJ databases">
        <title>Annotation of Magnaporthe poae ATCC 64411.</title>
        <authorList>
            <person name="Ma L.-J."/>
            <person name="Dead R."/>
            <person name="Young S.K."/>
            <person name="Zeng Q."/>
            <person name="Gargeya S."/>
            <person name="Fitzgerald M."/>
            <person name="Haas B."/>
            <person name="Abouelleil A."/>
            <person name="Alvarado L."/>
            <person name="Arachchi H.M."/>
            <person name="Berlin A."/>
            <person name="Brown A."/>
            <person name="Chapman S.B."/>
            <person name="Chen Z."/>
            <person name="Dunbar C."/>
            <person name="Freedman E."/>
            <person name="Gearin G."/>
            <person name="Gellesch M."/>
            <person name="Goldberg J."/>
            <person name="Griggs A."/>
            <person name="Gujja S."/>
            <person name="Heiman D."/>
            <person name="Howarth C."/>
            <person name="Larson L."/>
            <person name="Lui A."/>
            <person name="MacDonald P.J.P."/>
            <person name="Mehta T."/>
            <person name="Montmayeur A."/>
            <person name="Murphy C."/>
            <person name="Neiman D."/>
            <person name="Pearson M."/>
            <person name="Priest M."/>
            <person name="Roberts A."/>
            <person name="Saif S."/>
            <person name="Shea T."/>
            <person name="Shenoy N."/>
            <person name="Sisk P."/>
            <person name="Stolte C."/>
            <person name="Sykes S."/>
            <person name="Yandava C."/>
            <person name="Wortman J."/>
            <person name="Nusbaum C."/>
            <person name="Birren B."/>
        </authorList>
    </citation>
    <scope>NUCLEOTIDE SEQUENCE</scope>
    <source>
        <strain evidence="1">ATCC 64411</strain>
    </source>
</reference>
<reference evidence="3" key="2">
    <citation type="submission" date="2010-05" db="EMBL/GenBank/DDBJ databases">
        <title>The genome sequence of Magnaporthe poae strain ATCC 64411.</title>
        <authorList>
            <person name="Ma L.-J."/>
            <person name="Dead R."/>
            <person name="Young S."/>
            <person name="Zeng Q."/>
            <person name="Koehrsen M."/>
            <person name="Alvarado L."/>
            <person name="Berlin A."/>
            <person name="Chapman S.B."/>
            <person name="Chen Z."/>
            <person name="Freedman E."/>
            <person name="Gellesch M."/>
            <person name="Goldberg J."/>
            <person name="Griggs A."/>
            <person name="Gujja S."/>
            <person name="Heilman E.R."/>
            <person name="Heiman D."/>
            <person name="Hepburn T."/>
            <person name="Howarth C."/>
            <person name="Jen D."/>
            <person name="Larson L."/>
            <person name="Mehta T."/>
            <person name="Neiman D."/>
            <person name="Pearson M."/>
            <person name="Roberts A."/>
            <person name="Saif S."/>
            <person name="Shea T."/>
            <person name="Shenoy N."/>
            <person name="Sisk P."/>
            <person name="Stolte C."/>
            <person name="Sykes S."/>
            <person name="Walk T."/>
            <person name="White J."/>
            <person name="Yandava C."/>
            <person name="Haas B."/>
            <person name="Nusbaum C."/>
            <person name="Birren B."/>
        </authorList>
    </citation>
    <scope>NUCLEOTIDE SEQUENCE [LARGE SCALE GENOMIC DNA]</scope>
    <source>
        <strain evidence="3">ATCC 64411 / 73-15</strain>
    </source>
</reference>
<dbReference type="Proteomes" id="UP000011715">
    <property type="component" value="Unassembled WGS sequence"/>
</dbReference>
<reference evidence="1" key="1">
    <citation type="submission" date="2010-05" db="EMBL/GenBank/DDBJ databases">
        <title>The Genome Sequence of Magnaporthe poae strain ATCC 64411.</title>
        <authorList>
            <consortium name="The Broad Institute Genome Sequencing Platform"/>
            <consortium name="Broad Institute Genome Sequencing Center for Infectious Disease"/>
            <person name="Ma L.-J."/>
            <person name="Dead R."/>
            <person name="Young S."/>
            <person name="Zeng Q."/>
            <person name="Koehrsen M."/>
            <person name="Alvarado L."/>
            <person name="Berlin A."/>
            <person name="Chapman S.B."/>
            <person name="Chen Z."/>
            <person name="Freedman E."/>
            <person name="Gellesch M."/>
            <person name="Goldberg J."/>
            <person name="Griggs A."/>
            <person name="Gujja S."/>
            <person name="Heilman E.R."/>
            <person name="Heiman D."/>
            <person name="Hepburn T."/>
            <person name="Howarth C."/>
            <person name="Jen D."/>
            <person name="Larson L."/>
            <person name="Mehta T."/>
            <person name="Neiman D."/>
            <person name="Pearson M."/>
            <person name="Roberts A."/>
            <person name="Saif S."/>
            <person name="Shea T."/>
            <person name="Shenoy N."/>
            <person name="Sisk P."/>
            <person name="Stolte C."/>
            <person name="Sykes S."/>
            <person name="Walk T."/>
            <person name="White J."/>
            <person name="Yandava C."/>
            <person name="Haas B."/>
            <person name="Nusbaum C."/>
            <person name="Birren B."/>
        </authorList>
    </citation>
    <scope>NUCLEOTIDE SEQUENCE</scope>
    <source>
        <strain evidence="1">ATCC 64411</strain>
    </source>
</reference>
<dbReference type="OrthoDB" id="5382797at2759"/>
<dbReference type="AlphaFoldDB" id="A0A0C4DWL3"/>
<evidence type="ECO:0000313" key="3">
    <source>
        <dbReference type="Proteomes" id="UP000011715"/>
    </source>
</evidence>
<dbReference type="EMBL" id="GL876968">
    <property type="protein sequence ID" value="KLU85366.1"/>
    <property type="molecule type" value="Genomic_DNA"/>
</dbReference>
<dbReference type="STRING" id="644358.A0A0C4DWL3"/>
<reference evidence="2" key="5">
    <citation type="submission" date="2015-06" db="UniProtKB">
        <authorList>
            <consortium name="EnsemblFungi"/>
        </authorList>
    </citation>
    <scope>IDENTIFICATION</scope>
    <source>
        <strain evidence="2">ATCC 64411</strain>
    </source>
</reference>
<organism evidence="2 3">
    <name type="scientific">Magnaporthiopsis poae (strain ATCC 64411 / 73-15)</name>
    <name type="common">Kentucky bluegrass fungus</name>
    <name type="synonym">Magnaporthe poae</name>
    <dbReference type="NCBI Taxonomy" id="644358"/>
    <lineage>
        <taxon>Eukaryota</taxon>
        <taxon>Fungi</taxon>
        <taxon>Dikarya</taxon>
        <taxon>Ascomycota</taxon>
        <taxon>Pezizomycotina</taxon>
        <taxon>Sordariomycetes</taxon>
        <taxon>Sordariomycetidae</taxon>
        <taxon>Magnaporthales</taxon>
        <taxon>Magnaporthaceae</taxon>
        <taxon>Magnaporthiopsis</taxon>
    </lineage>
</organism>
<dbReference type="VEuPathDB" id="FungiDB:MAPG_04393"/>
<evidence type="ECO:0000313" key="1">
    <source>
        <dbReference type="EMBL" id="KLU85366.1"/>
    </source>
</evidence>